<keyword evidence="2" id="KW-0378">Hydrolase</keyword>
<dbReference type="EMBL" id="JBHTEF010000001">
    <property type="protein sequence ID" value="MFC7580696.1"/>
    <property type="molecule type" value="Genomic_DNA"/>
</dbReference>
<gene>
    <name evidence="4" type="ORF">ACFQWG_05680</name>
</gene>
<reference evidence="5" key="1">
    <citation type="journal article" date="2019" name="Int. J. Syst. Evol. Microbiol.">
        <title>The Global Catalogue of Microorganisms (GCM) 10K type strain sequencing project: providing services to taxonomists for standard genome sequencing and annotation.</title>
        <authorList>
            <consortium name="The Broad Institute Genomics Platform"/>
            <consortium name="The Broad Institute Genome Sequencing Center for Infectious Disease"/>
            <person name="Wu L."/>
            <person name="Ma J."/>
        </authorList>
    </citation>
    <scope>NUCLEOTIDE SEQUENCE [LARGE SCALE GENOMIC DNA]</scope>
    <source>
        <strain evidence="5">CCUG 56698</strain>
    </source>
</reference>
<keyword evidence="5" id="KW-1185">Reference proteome</keyword>
<evidence type="ECO:0000259" key="3">
    <source>
        <dbReference type="PROSITE" id="PS51462"/>
    </source>
</evidence>
<dbReference type="PANTHER" id="PTHR43046:SF14">
    <property type="entry name" value="MUTT_NUDIX FAMILY PROTEIN"/>
    <property type="match status" value="1"/>
</dbReference>
<sequence>MSIHSFALVPAAYVILLRGASPTGPTTEALLQLRRNTGYMDGHWACGAAGHVEPGESVVGTAVREAREELGIGLSPADLAPLTGMHRTNGGSEPIEQRVDWFFACRRWSGEPRVMEPGKDAGLRWFPLGDLPEAVPPHEREVLEAVASGQVPPVMTFGFAPGEVIDRYGVARPH</sequence>
<dbReference type="RefSeq" id="WP_380973009.1">
    <property type="nucleotide sequence ID" value="NZ_JBHTEF010000001.1"/>
</dbReference>
<dbReference type="InterPro" id="IPR000086">
    <property type="entry name" value="NUDIX_hydrolase_dom"/>
</dbReference>
<evidence type="ECO:0000313" key="5">
    <source>
        <dbReference type="Proteomes" id="UP001596527"/>
    </source>
</evidence>
<dbReference type="PANTHER" id="PTHR43046">
    <property type="entry name" value="GDP-MANNOSE MANNOSYL HYDROLASE"/>
    <property type="match status" value="1"/>
</dbReference>
<feature type="domain" description="Nudix hydrolase" evidence="3">
    <location>
        <begin position="7"/>
        <end position="148"/>
    </location>
</feature>
<comment type="cofactor">
    <cofactor evidence="1">
        <name>Mg(2+)</name>
        <dbReference type="ChEBI" id="CHEBI:18420"/>
    </cofactor>
</comment>
<evidence type="ECO:0000313" key="4">
    <source>
        <dbReference type="EMBL" id="MFC7580696.1"/>
    </source>
</evidence>
<evidence type="ECO:0000256" key="1">
    <source>
        <dbReference type="ARBA" id="ARBA00001946"/>
    </source>
</evidence>
<dbReference type="Pfam" id="PF00293">
    <property type="entry name" value="NUDIX"/>
    <property type="match status" value="1"/>
</dbReference>
<dbReference type="CDD" id="cd04683">
    <property type="entry name" value="NUDIX_Hydrolase"/>
    <property type="match status" value="1"/>
</dbReference>
<dbReference type="Proteomes" id="UP001596527">
    <property type="component" value="Unassembled WGS sequence"/>
</dbReference>
<dbReference type="InterPro" id="IPR020084">
    <property type="entry name" value="NUDIX_hydrolase_CS"/>
</dbReference>
<dbReference type="PROSITE" id="PS00893">
    <property type="entry name" value="NUDIX_BOX"/>
    <property type="match status" value="1"/>
</dbReference>
<proteinExistence type="predicted"/>
<evidence type="ECO:0000256" key="2">
    <source>
        <dbReference type="ARBA" id="ARBA00022801"/>
    </source>
</evidence>
<name>A0ABW2SKN8_9ACTO</name>
<dbReference type="SUPFAM" id="SSF55811">
    <property type="entry name" value="Nudix"/>
    <property type="match status" value="1"/>
</dbReference>
<dbReference type="InterPro" id="IPR015797">
    <property type="entry name" value="NUDIX_hydrolase-like_dom_sf"/>
</dbReference>
<protein>
    <submittedName>
        <fullName evidence="4">NUDIX domain-containing protein</fullName>
    </submittedName>
</protein>
<organism evidence="4 5">
    <name type="scientific">Schaalia naturae</name>
    <dbReference type="NCBI Taxonomy" id="635203"/>
    <lineage>
        <taxon>Bacteria</taxon>
        <taxon>Bacillati</taxon>
        <taxon>Actinomycetota</taxon>
        <taxon>Actinomycetes</taxon>
        <taxon>Actinomycetales</taxon>
        <taxon>Actinomycetaceae</taxon>
        <taxon>Schaalia</taxon>
    </lineage>
</organism>
<accession>A0ABW2SKN8</accession>
<dbReference type="PROSITE" id="PS51462">
    <property type="entry name" value="NUDIX"/>
    <property type="match status" value="1"/>
</dbReference>
<comment type="caution">
    <text evidence="4">The sequence shown here is derived from an EMBL/GenBank/DDBJ whole genome shotgun (WGS) entry which is preliminary data.</text>
</comment>
<dbReference type="Gene3D" id="3.90.79.10">
    <property type="entry name" value="Nucleoside Triphosphate Pyrophosphohydrolase"/>
    <property type="match status" value="1"/>
</dbReference>